<dbReference type="GO" id="GO:0030313">
    <property type="term" value="C:cell envelope"/>
    <property type="evidence" value="ECO:0007669"/>
    <property type="project" value="UniProtKB-SubCell"/>
</dbReference>
<evidence type="ECO:0000256" key="1">
    <source>
        <dbReference type="ARBA" id="ARBA00004196"/>
    </source>
</evidence>
<dbReference type="Proteomes" id="UP000183076">
    <property type="component" value="Unassembled WGS sequence"/>
</dbReference>
<dbReference type="InterPro" id="IPR038404">
    <property type="entry name" value="TRAP_DctP_sf"/>
</dbReference>
<name>A0A1H3DER1_9RHOB</name>
<sequence>MGGLPSEASRNVLFDQAAYYLAQHRVEFDKDVEKAVSAAKEGGMKIFEPDQALTEALAEFVTADEAVLIENAKSRGIENPEALLADYKRIVDRWAALLADGDHSDTYALAALAKAEIYDKLDRANYGMN</sequence>
<dbReference type="GeneID" id="94022552"/>
<dbReference type="EMBL" id="FNNB01000010">
    <property type="protein sequence ID" value="SDX64861.1"/>
    <property type="molecule type" value="Genomic_DNA"/>
</dbReference>
<dbReference type="Gene3D" id="3.40.190.170">
    <property type="entry name" value="Bacterial extracellular solute-binding protein, family 7"/>
    <property type="match status" value="1"/>
</dbReference>
<comment type="subcellular location">
    <subcellularLocation>
        <location evidence="1">Cell envelope</location>
    </subcellularLocation>
</comment>
<dbReference type="RefSeq" id="WP_074637563.1">
    <property type="nucleotide sequence ID" value="NZ_CP160850.1"/>
</dbReference>
<organism evidence="2 3">
    <name type="scientific">Sulfitobacter pontiacus</name>
    <dbReference type="NCBI Taxonomy" id="60137"/>
    <lineage>
        <taxon>Bacteria</taxon>
        <taxon>Pseudomonadati</taxon>
        <taxon>Pseudomonadota</taxon>
        <taxon>Alphaproteobacteria</taxon>
        <taxon>Rhodobacterales</taxon>
        <taxon>Roseobacteraceae</taxon>
        <taxon>Sulfitobacter</taxon>
    </lineage>
</organism>
<dbReference type="AlphaFoldDB" id="A0A1H3DER1"/>
<dbReference type="STRING" id="60137.SAMN04488041_11078"/>
<gene>
    <name evidence="2" type="ORF">SAMN04488041_11078</name>
</gene>
<accession>A0A1H3DER1</accession>
<evidence type="ECO:0000313" key="2">
    <source>
        <dbReference type="EMBL" id="SDX64861.1"/>
    </source>
</evidence>
<proteinExistence type="predicted"/>
<evidence type="ECO:0000313" key="3">
    <source>
        <dbReference type="Proteomes" id="UP000183076"/>
    </source>
</evidence>
<reference evidence="3" key="1">
    <citation type="submission" date="2016-10" db="EMBL/GenBank/DDBJ databases">
        <authorList>
            <person name="Varghese N."/>
            <person name="Submissions S."/>
        </authorList>
    </citation>
    <scope>NUCLEOTIDE SEQUENCE [LARGE SCALE GENOMIC DNA]</scope>
    <source>
        <strain evidence="3">DSM 10014</strain>
    </source>
</reference>
<protein>
    <submittedName>
        <fullName evidence="2">Uncharacterized protein</fullName>
    </submittedName>
</protein>